<keyword evidence="2" id="KW-1185">Reference proteome</keyword>
<organism evidence="1 2">
    <name type="scientific">Spiromyces aspiralis</name>
    <dbReference type="NCBI Taxonomy" id="68401"/>
    <lineage>
        <taxon>Eukaryota</taxon>
        <taxon>Fungi</taxon>
        <taxon>Fungi incertae sedis</taxon>
        <taxon>Zoopagomycota</taxon>
        <taxon>Kickxellomycotina</taxon>
        <taxon>Kickxellomycetes</taxon>
        <taxon>Kickxellales</taxon>
        <taxon>Kickxellaceae</taxon>
        <taxon>Spiromyces</taxon>
    </lineage>
</organism>
<evidence type="ECO:0000313" key="1">
    <source>
        <dbReference type="EMBL" id="KAJ1670540.1"/>
    </source>
</evidence>
<feature type="non-terminal residue" evidence="1">
    <location>
        <position position="1"/>
    </location>
</feature>
<accession>A0ACC1H8R8</accession>
<protein>
    <submittedName>
        <fullName evidence="1">Uncharacterized protein</fullName>
    </submittedName>
</protein>
<reference evidence="1" key="1">
    <citation type="submission" date="2022-06" db="EMBL/GenBank/DDBJ databases">
        <title>Phylogenomic reconstructions and comparative analyses of Kickxellomycotina fungi.</title>
        <authorList>
            <person name="Reynolds N.K."/>
            <person name="Stajich J.E."/>
            <person name="Barry K."/>
            <person name="Grigoriev I.V."/>
            <person name="Crous P."/>
            <person name="Smith M.E."/>
        </authorList>
    </citation>
    <scope>NUCLEOTIDE SEQUENCE</scope>
    <source>
        <strain evidence="1">RSA 2271</strain>
    </source>
</reference>
<name>A0ACC1H8R8_9FUNG</name>
<comment type="caution">
    <text evidence="1">The sequence shown here is derived from an EMBL/GenBank/DDBJ whole genome shotgun (WGS) entry which is preliminary data.</text>
</comment>
<dbReference type="Proteomes" id="UP001145114">
    <property type="component" value="Unassembled WGS sequence"/>
</dbReference>
<dbReference type="EMBL" id="JAMZIH010009205">
    <property type="protein sequence ID" value="KAJ1670540.1"/>
    <property type="molecule type" value="Genomic_DNA"/>
</dbReference>
<proteinExistence type="predicted"/>
<evidence type="ECO:0000313" key="2">
    <source>
        <dbReference type="Proteomes" id="UP001145114"/>
    </source>
</evidence>
<feature type="non-terminal residue" evidence="1">
    <location>
        <position position="92"/>
    </location>
</feature>
<sequence length="92" mass="9940">TTLTPGYRYRCDATVLPVSHRGHGKYCAGTGGKPTRRNVFELPDQIVHAMAIFDRIYEIAGASTASSNSSAAKTRPRMLLCGHSIGAYIAQE</sequence>
<gene>
    <name evidence="1" type="ORF">EV182_008140</name>
</gene>